<protein>
    <submittedName>
        <fullName evidence="2">Uncharacterized protein</fullName>
    </submittedName>
</protein>
<proteinExistence type="predicted"/>
<reference evidence="2 3" key="1">
    <citation type="journal article" date="2022" name="Syst. Appl. Microbiol.">
        <title>Rhodopirellula aestuarii sp. nov., a novel member of the genus Rhodopirellula isolated from brackish sediments collected in the Tagus River estuary, Portugal.</title>
        <authorList>
            <person name="Vitorino I.R."/>
            <person name="Klimek D."/>
            <person name="Calusinska M."/>
            <person name="Lobo-da-Cunha A."/>
            <person name="Vasconcelos V."/>
            <person name="Lage O.M."/>
        </authorList>
    </citation>
    <scope>NUCLEOTIDE SEQUENCE [LARGE SCALE GENOMIC DNA]</scope>
    <source>
        <strain evidence="2 3">ICT_H3.1</strain>
    </source>
</reference>
<dbReference type="EMBL" id="JAMQBK010000014">
    <property type="protein sequence ID" value="MCM2369902.1"/>
    <property type="molecule type" value="Genomic_DNA"/>
</dbReference>
<feature type="region of interest" description="Disordered" evidence="1">
    <location>
        <begin position="135"/>
        <end position="175"/>
    </location>
</feature>
<keyword evidence="3" id="KW-1185">Reference proteome</keyword>
<organism evidence="2 3">
    <name type="scientific">Aporhodopirellula aestuarii</name>
    <dbReference type="NCBI Taxonomy" id="2950107"/>
    <lineage>
        <taxon>Bacteria</taxon>
        <taxon>Pseudomonadati</taxon>
        <taxon>Planctomycetota</taxon>
        <taxon>Planctomycetia</taxon>
        <taxon>Pirellulales</taxon>
        <taxon>Pirellulaceae</taxon>
        <taxon>Aporhodopirellula</taxon>
    </lineage>
</organism>
<evidence type="ECO:0000313" key="3">
    <source>
        <dbReference type="Proteomes" id="UP001202961"/>
    </source>
</evidence>
<gene>
    <name evidence="2" type="ORF">NB063_04620</name>
</gene>
<sequence length="506" mass="54622">MAKTELPPISEETIEMIEGQVKKGKARKFFLINKGASIKTLVVFKKGPFGPKIMKAKKDGFKGDVAYGVVTGSGQKLFFQLPGNGEVAAAMKVDSWEEKPPTKKAKLREFLMGNGLAFKPSYHIITDVAAVPNPDAETDVPVAPPPPGSEAVDDGEQESEPSHDDEAAQPPPVADDQDLAKKLAVGLKKLKPAMQNAVSAAPDQAADLTATMAQLVGQIKAQQYDSARTGMVEFGKRIQSIVAGAAPANAVPDLGSKLAESLKKLKPVVEKVGASLPDQASELRNRMVEIVNDIKAQQFEIAKTRMAELAGLLKRLSASRADVETAATDVHEPSLGMAESLLMDLLANDGEDFFDSLAMPSQRKLTDEELVEKVRPVDPLRAVAVGGRVIWERAKGEVAEQLVALEKAMHASGNIDLQRVARLCRDEITDNFRLGLRNALTDFDNAAPADQERLRGEALHKITQYQELLSADALVRLCDHNPLGVKVGIKRTLSPALEKLKDALSR</sequence>
<dbReference type="Proteomes" id="UP001202961">
    <property type="component" value="Unassembled WGS sequence"/>
</dbReference>
<name>A0ABT0TZ65_9BACT</name>
<evidence type="ECO:0000256" key="1">
    <source>
        <dbReference type="SAM" id="MobiDB-lite"/>
    </source>
</evidence>
<accession>A0ABT0TZ65</accession>
<comment type="caution">
    <text evidence="2">The sequence shown here is derived from an EMBL/GenBank/DDBJ whole genome shotgun (WGS) entry which is preliminary data.</text>
</comment>
<evidence type="ECO:0000313" key="2">
    <source>
        <dbReference type="EMBL" id="MCM2369902.1"/>
    </source>
</evidence>
<dbReference type="RefSeq" id="WP_250927573.1">
    <property type="nucleotide sequence ID" value="NZ_JAMQBK010000014.1"/>
</dbReference>